<dbReference type="InterPro" id="IPR023401">
    <property type="entry name" value="ODC_N"/>
</dbReference>
<reference evidence="1 2" key="1">
    <citation type="submission" date="2019-11" db="EMBL/GenBank/DDBJ databases">
        <title>Pseudooceanicola pacifica sp. nov., isolated from deep-sea sediment of the Pacific Ocean.</title>
        <authorList>
            <person name="Lyu L."/>
        </authorList>
    </citation>
    <scope>NUCLEOTIDE SEQUENCE [LARGE SCALE GENOMIC DNA]</scope>
    <source>
        <strain evidence="1 2">216_PA32_1</strain>
    </source>
</reference>
<dbReference type="Gene3D" id="3.40.50.720">
    <property type="entry name" value="NAD(P)-binding Rossmann-like Domain"/>
    <property type="match status" value="1"/>
</dbReference>
<dbReference type="AlphaFoldDB" id="A0A844WD75"/>
<evidence type="ECO:0000313" key="1">
    <source>
        <dbReference type="EMBL" id="MWB76719.1"/>
    </source>
</evidence>
<dbReference type="Pfam" id="PF02423">
    <property type="entry name" value="OCD_Mu_crystall"/>
    <property type="match status" value="1"/>
</dbReference>
<name>A0A844WD75_9RHOB</name>
<dbReference type="Proteomes" id="UP000443843">
    <property type="component" value="Unassembled WGS sequence"/>
</dbReference>
<dbReference type="InterPro" id="IPR036291">
    <property type="entry name" value="NAD(P)-bd_dom_sf"/>
</dbReference>
<gene>
    <name evidence="1" type="ORF">GLS40_01635</name>
</gene>
<dbReference type="InterPro" id="IPR003462">
    <property type="entry name" value="ODC_Mu_crystall"/>
</dbReference>
<dbReference type="EMBL" id="WNXQ01000001">
    <property type="protein sequence ID" value="MWB76719.1"/>
    <property type="molecule type" value="Genomic_DNA"/>
</dbReference>
<dbReference type="PANTHER" id="PTHR13812:SF19">
    <property type="entry name" value="KETIMINE REDUCTASE MU-CRYSTALLIN"/>
    <property type="match status" value="1"/>
</dbReference>
<dbReference type="NCBIfam" id="NF006141">
    <property type="entry name" value="PRK08291.1"/>
    <property type="match status" value="1"/>
</dbReference>
<dbReference type="RefSeq" id="WP_160380853.1">
    <property type="nucleotide sequence ID" value="NZ_WNXQ01000001.1"/>
</dbReference>
<organism evidence="1 2">
    <name type="scientific">Pseudooceanicola pacificus</name>
    <dbReference type="NCBI Taxonomy" id="2676438"/>
    <lineage>
        <taxon>Bacteria</taxon>
        <taxon>Pseudomonadati</taxon>
        <taxon>Pseudomonadota</taxon>
        <taxon>Alphaproteobacteria</taxon>
        <taxon>Rhodobacterales</taxon>
        <taxon>Paracoccaceae</taxon>
        <taxon>Pseudooceanicola</taxon>
    </lineage>
</organism>
<dbReference type="SUPFAM" id="SSF51735">
    <property type="entry name" value="NAD(P)-binding Rossmann-fold domains"/>
    <property type="match status" value="1"/>
</dbReference>
<keyword evidence="2" id="KW-1185">Reference proteome</keyword>
<dbReference type="PIRSF" id="PIRSF001439">
    <property type="entry name" value="CryM"/>
    <property type="match status" value="1"/>
</dbReference>
<comment type="caution">
    <text evidence="1">The sequence shown here is derived from an EMBL/GenBank/DDBJ whole genome shotgun (WGS) entry which is preliminary data.</text>
</comment>
<accession>A0A844WD75</accession>
<dbReference type="GO" id="GO:0005737">
    <property type="term" value="C:cytoplasm"/>
    <property type="evidence" value="ECO:0007669"/>
    <property type="project" value="TreeGrafter"/>
</dbReference>
<dbReference type="PANTHER" id="PTHR13812">
    <property type="entry name" value="KETIMINE REDUCTASE MU-CRYSTALLIN"/>
    <property type="match status" value="1"/>
</dbReference>
<evidence type="ECO:0000313" key="2">
    <source>
        <dbReference type="Proteomes" id="UP000443843"/>
    </source>
</evidence>
<protein>
    <submittedName>
        <fullName evidence="1">Cyclodeaminase</fullName>
    </submittedName>
</protein>
<sequence>MPHDVRIVTEAELRAVLGLDLALVDVVERAFAALAGEGVVMPPILSMALHEANGEVDVKTAYLPGFDGFAIKVSPGFFDNPGLGLPSLNGLMILFSARTGLVQALFLDNGYLTDLRTAAAGAVAARHMAPAQVDTAGVIGTGVQARLQMQAAHLVRPFRRVLVWGRDAGKAEACAADLSAALGIEAEATADRAGLVARSQLVVTTTPSREPLIEADWLHPGLHITAMGSDQAGKGELAPAVLAAAGRYVADRAAQCETLGELAHARAAGLMPGPILELGQVVTGQAPGRQAEDEVTICDLTGTGAQDTAIASHVATLLSGSAAGTVIRA</sequence>
<proteinExistence type="predicted"/>
<dbReference type="Gene3D" id="3.30.1780.10">
    <property type="entry name" value="ornithine cyclodeaminase, domain 1"/>
    <property type="match status" value="1"/>
</dbReference>